<dbReference type="EMBL" id="MWWY01000058">
    <property type="protein sequence ID" value="OZG61517.1"/>
    <property type="molecule type" value="Genomic_DNA"/>
</dbReference>
<evidence type="ECO:0000256" key="1">
    <source>
        <dbReference type="SAM" id="Phobius"/>
    </source>
</evidence>
<evidence type="ECO:0000313" key="3">
    <source>
        <dbReference type="Proteomes" id="UP000216074"/>
    </source>
</evidence>
<accession>A0A261FQT6</accession>
<reference evidence="2 3" key="1">
    <citation type="journal article" date="2017" name="BMC Genomics">
        <title>Comparative genomic and phylogenomic analyses of the Bifidobacteriaceae family.</title>
        <authorList>
            <person name="Lugli G.A."/>
            <person name="Milani C."/>
            <person name="Turroni F."/>
            <person name="Duranti S."/>
            <person name="Mancabelli L."/>
            <person name="Mangifesta M."/>
            <person name="Ferrario C."/>
            <person name="Modesto M."/>
            <person name="Mattarelli P."/>
            <person name="Jiri K."/>
            <person name="van Sinderen D."/>
            <person name="Ventura M."/>
        </authorList>
    </citation>
    <scope>NUCLEOTIDE SEQUENCE [LARGE SCALE GENOMIC DNA]</scope>
    <source>
        <strain evidence="2 3">DSM 100202</strain>
    </source>
</reference>
<feature type="transmembrane region" description="Helical" evidence="1">
    <location>
        <begin position="198"/>
        <end position="217"/>
    </location>
</feature>
<organism evidence="2 3">
    <name type="scientific">Bifidobacterium hapali</name>
    <dbReference type="NCBI Taxonomy" id="1630172"/>
    <lineage>
        <taxon>Bacteria</taxon>
        <taxon>Bacillati</taxon>
        <taxon>Actinomycetota</taxon>
        <taxon>Actinomycetes</taxon>
        <taxon>Bifidobacteriales</taxon>
        <taxon>Bifidobacteriaceae</taxon>
        <taxon>Bifidobacterium</taxon>
    </lineage>
</organism>
<protein>
    <submittedName>
        <fullName evidence="2">Flp pilus assembly protein</fullName>
    </submittedName>
</protein>
<sequence length="227" mass="23860">MIDAAVVAALAVIVTVIAWPQSTAVQRLASMRSHIVQGTRRVEQQSQDSRVGIASAIAAMCAAIRSGATLEAAVIGTAHSSQSVAKSQPVGRLTQSRMYAVLNACALPSERAHHVAQTAADLAAAIRISMELGCPAAQCLETVGASYRRARMLDDLRAQAFAIPQATTKLLSALPAVTVLFGEFLGAKPLTFLFGSPQGLVCLGLGLSWYVAGLIWMRAMLRGMDSL</sequence>
<gene>
    <name evidence="2" type="ORF">BHAP_2237</name>
</gene>
<evidence type="ECO:0000313" key="2">
    <source>
        <dbReference type="EMBL" id="OZG61517.1"/>
    </source>
</evidence>
<keyword evidence="1" id="KW-0812">Transmembrane</keyword>
<dbReference type="AlphaFoldDB" id="A0A261FQT6"/>
<keyword evidence="3" id="KW-1185">Reference proteome</keyword>
<name>A0A261FQT6_9BIFI</name>
<dbReference type="Proteomes" id="UP000216074">
    <property type="component" value="Unassembled WGS sequence"/>
</dbReference>
<comment type="caution">
    <text evidence="2">The sequence shown here is derived from an EMBL/GenBank/DDBJ whole genome shotgun (WGS) entry which is preliminary data.</text>
</comment>
<dbReference type="RefSeq" id="WP_094730730.1">
    <property type="nucleotide sequence ID" value="NZ_MWWY01000058.1"/>
</dbReference>
<proteinExistence type="predicted"/>
<keyword evidence="1" id="KW-1133">Transmembrane helix</keyword>
<keyword evidence="1" id="KW-0472">Membrane</keyword>
<dbReference type="OrthoDB" id="3239585at2"/>